<dbReference type="AlphaFoldDB" id="A0ABD0QKT6"/>
<reference evidence="1 2" key="1">
    <citation type="submission" date="2024-05" db="EMBL/GenBank/DDBJ databases">
        <title>Genome sequencing and assembly of Indian major carp, Cirrhinus mrigala (Hamilton, 1822).</title>
        <authorList>
            <person name="Mohindra V."/>
            <person name="Chowdhury L.M."/>
            <person name="Lal K."/>
            <person name="Jena J.K."/>
        </authorList>
    </citation>
    <scope>NUCLEOTIDE SEQUENCE [LARGE SCALE GENOMIC DNA]</scope>
    <source>
        <strain evidence="1">CM1030</strain>
        <tissue evidence="1">Blood</tissue>
    </source>
</reference>
<evidence type="ECO:0000313" key="1">
    <source>
        <dbReference type="EMBL" id="KAL0186848.1"/>
    </source>
</evidence>
<protein>
    <submittedName>
        <fullName evidence="1">Uncharacterized protein</fullName>
    </submittedName>
</protein>
<gene>
    <name evidence="1" type="ORF">M9458_018518</name>
</gene>
<dbReference type="SUPFAM" id="SSF55957">
    <property type="entry name" value="Phosphoglucomutase, C-terminal domain"/>
    <property type="match status" value="1"/>
</dbReference>
<comment type="caution">
    <text evidence="1">The sequence shown here is derived from an EMBL/GenBank/DDBJ whole genome shotgun (WGS) entry which is preliminary data.</text>
</comment>
<keyword evidence="2" id="KW-1185">Reference proteome</keyword>
<proteinExistence type="predicted"/>
<accession>A0ABD0QKT6</accession>
<feature type="non-terminal residue" evidence="1">
    <location>
        <position position="1"/>
    </location>
</feature>
<dbReference type="Proteomes" id="UP001529510">
    <property type="component" value="Unassembled WGS sequence"/>
</dbReference>
<evidence type="ECO:0000313" key="2">
    <source>
        <dbReference type="Proteomes" id="UP001529510"/>
    </source>
</evidence>
<dbReference type="Gene3D" id="3.30.310.50">
    <property type="entry name" value="Alpha-D-phosphohexomutase, C-terminal domain"/>
    <property type="match status" value="1"/>
</dbReference>
<dbReference type="Pfam" id="PF24947">
    <property type="entry name" value="PGM1_C_vert_fung"/>
    <property type="match status" value="1"/>
</dbReference>
<organism evidence="1 2">
    <name type="scientific">Cirrhinus mrigala</name>
    <name type="common">Mrigala</name>
    <dbReference type="NCBI Taxonomy" id="683832"/>
    <lineage>
        <taxon>Eukaryota</taxon>
        <taxon>Metazoa</taxon>
        <taxon>Chordata</taxon>
        <taxon>Craniata</taxon>
        <taxon>Vertebrata</taxon>
        <taxon>Euteleostomi</taxon>
        <taxon>Actinopterygii</taxon>
        <taxon>Neopterygii</taxon>
        <taxon>Teleostei</taxon>
        <taxon>Ostariophysi</taxon>
        <taxon>Cypriniformes</taxon>
        <taxon>Cyprinidae</taxon>
        <taxon>Labeoninae</taxon>
        <taxon>Labeonini</taxon>
        <taxon>Cirrhinus</taxon>
    </lineage>
</organism>
<sequence length="71" mass="8118">FDYEGVDGKAAYYLMRDLEAVITDKAFTTQKFSVGNNIYSVEKADNFEYIDPVDGSVSRKQVSSMLQEHER</sequence>
<dbReference type="EMBL" id="JAMKFB020000008">
    <property type="protein sequence ID" value="KAL0186848.1"/>
    <property type="molecule type" value="Genomic_DNA"/>
</dbReference>
<dbReference type="InterPro" id="IPR036900">
    <property type="entry name" value="A-D-PHexomutase_C_sf"/>
</dbReference>
<name>A0ABD0QKT6_CIRMR</name>